<dbReference type="PANTHER" id="PTHR11177">
    <property type="entry name" value="CHITINASE"/>
    <property type="match status" value="1"/>
</dbReference>
<comment type="caution">
    <text evidence="4">The sequence shown here is derived from an EMBL/GenBank/DDBJ whole genome shotgun (WGS) entry which is preliminary data.</text>
</comment>
<evidence type="ECO:0000259" key="3">
    <source>
        <dbReference type="PROSITE" id="PS51910"/>
    </source>
</evidence>
<reference evidence="4 5" key="1">
    <citation type="submission" date="2024-01" db="EMBL/GenBank/DDBJ databases">
        <title>A draft genome for the cacao thread blight pathogen Marasmiellus scandens.</title>
        <authorList>
            <person name="Baruah I.K."/>
            <person name="Leung J."/>
            <person name="Bukari Y."/>
            <person name="Amoako-Attah I."/>
            <person name="Meinhardt L.W."/>
            <person name="Bailey B.A."/>
            <person name="Cohen S.P."/>
        </authorList>
    </citation>
    <scope>NUCLEOTIDE SEQUENCE [LARGE SCALE GENOMIC DNA]</scope>
    <source>
        <strain evidence="4 5">GH-19</strain>
    </source>
</reference>
<dbReference type="InterPro" id="IPR001223">
    <property type="entry name" value="Glyco_hydro18_cat"/>
</dbReference>
<feature type="chain" id="PRO_5046852907" description="GH18 domain-containing protein" evidence="2">
    <location>
        <begin position="18"/>
        <end position="471"/>
    </location>
</feature>
<gene>
    <name evidence="4" type="ORF">VKT23_001938</name>
</gene>
<dbReference type="Pfam" id="PF00704">
    <property type="entry name" value="Glyco_hydro_18"/>
    <property type="match status" value="1"/>
</dbReference>
<name>A0ABR1K1V1_9AGAR</name>
<keyword evidence="5" id="KW-1185">Reference proteome</keyword>
<feature type="compositionally biased region" description="Low complexity" evidence="1">
    <location>
        <begin position="36"/>
        <end position="47"/>
    </location>
</feature>
<sequence>MFVFLFSVFVITPGLHAQLSSTIPLSVGPFSPQPYTSISTSSHSSETLPGHLNLESESTSVPYPPLSITQPTSAAHISQASPLPIEVHSVVGQWAIETMPDGLEVPFAVPSNMNNSDKPTCMAYYADWTSQAVPPKDIPYSLLDWIDFAFAIPDPQGNLTIDAPALLGEVVERGHKNGTKVKLSIGGWTGSRYFSSLVADTGMRQVFINNIEQVYHEYALDGIEIDWEYPGRQGALGNQVHPDDSENFLEFLRGLRVSLPEGAKITAAVPTEPFFDASGQPMEDCSEFAEVLDWILIMNYDTYDGSSEFGPNAPLYDGCKNSTQPDANAAQTHNVWTKAGFPVNKLVLGVPSYGYIHHDKFSEGSSTLAKSDDGQEHGSATLRNLVYQDILDGQLRTTREWTREWDHCSSTPFLRSFDNAQAISYDDQTSLKMKAKFASTMGWLGTNMFDISGDTPDWALMKAVREGLGLM</sequence>
<evidence type="ECO:0000313" key="4">
    <source>
        <dbReference type="EMBL" id="KAK7470512.1"/>
    </source>
</evidence>
<feature type="region of interest" description="Disordered" evidence="1">
    <location>
        <begin position="36"/>
        <end position="57"/>
    </location>
</feature>
<dbReference type="EMBL" id="JBANRG010000002">
    <property type="protein sequence ID" value="KAK7470512.1"/>
    <property type="molecule type" value="Genomic_DNA"/>
</dbReference>
<feature type="signal peptide" evidence="2">
    <location>
        <begin position="1"/>
        <end position="17"/>
    </location>
</feature>
<evidence type="ECO:0000256" key="1">
    <source>
        <dbReference type="SAM" id="MobiDB-lite"/>
    </source>
</evidence>
<feature type="domain" description="GH18" evidence="3">
    <location>
        <begin position="119"/>
        <end position="471"/>
    </location>
</feature>
<dbReference type="InterPro" id="IPR017853">
    <property type="entry name" value="GH"/>
</dbReference>
<dbReference type="InterPro" id="IPR011583">
    <property type="entry name" value="Chitinase_II/V-like_cat"/>
</dbReference>
<dbReference type="SMART" id="SM00636">
    <property type="entry name" value="Glyco_18"/>
    <property type="match status" value="1"/>
</dbReference>
<dbReference type="PROSITE" id="PS51910">
    <property type="entry name" value="GH18_2"/>
    <property type="match status" value="1"/>
</dbReference>
<dbReference type="SUPFAM" id="SSF51445">
    <property type="entry name" value="(Trans)glycosidases"/>
    <property type="match status" value="1"/>
</dbReference>
<dbReference type="PANTHER" id="PTHR11177:SF392">
    <property type="entry name" value="HAP41P"/>
    <property type="match status" value="1"/>
</dbReference>
<dbReference type="InterPro" id="IPR050314">
    <property type="entry name" value="Glycosyl_Hydrlase_18"/>
</dbReference>
<evidence type="ECO:0000313" key="5">
    <source>
        <dbReference type="Proteomes" id="UP001498398"/>
    </source>
</evidence>
<proteinExistence type="predicted"/>
<dbReference type="Gene3D" id="3.20.20.80">
    <property type="entry name" value="Glycosidases"/>
    <property type="match status" value="1"/>
</dbReference>
<dbReference type="InterPro" id="IPR029070">
    <property type="entry name" value="Chitinase_insertion_sf"/>
</dbReference>
<keyword evidence="2" id="KW-0732">Signal</keyword>
<accession>A0ABR1K1V1</accession>
<evidence type="ECO:0000256" key="2">
    <source>
        <dbReference type="SAM" id="SignalP"/>
    </source>
</evidence>
<dbReference type="Gene3D" id="3.10.50.10">
    <property type="match status" value="1"/>
</dbReference>
<dbReference type="Proteomes" id="UP001498398">
    <property type="component" value="Unassembled WGS sequence"/>
</dbReference>
<protein>
    <recommendedName>
        <fullName evidence="3">GH18 domain-containing protein</fullName>
    </recommendedName>
</protein>
<organism evidence="4 5">
    <name type="scientific">Marasmiellus scandens</name>
    <dbReference type="NCBI Taxonomy" id="2682957"/>
    <lineage>
        <taxon>Eukaryota</taxon>
        <taxon>Fungi</taxon>
        <taxon>Dikarya</taxon>
        <taxon>Basidiomycota</taxon>
        <taxon>Agaricomycotina</taxon>
        <taxon>Agaricomycetes</taxon>
        <taxon>Agaricomycetidae</taxon>
        <taxon>Agaricales</taxon>
        <taxon>Marasmiineae</taxon>
        <taxon>Omphalotaceae</taxon>
        <taxon>Marasmiellus</taxon>
    </lineage>
</organism>